<dbReference type="GO" id="GO:0006598">
    <property type="term" value="P:polyamine catabolic process"/>
    <property type="evidence" value="ECO:0007669"/>
    <property type="project" value="TreeGrafter"/>
</dbReference>
<evidence type="ECO:0000259" key="1">
    <source>
        <dbReference type="Pfam" id="PF01593"/>
    </source>
</evidence>
<proteinExistence type="predicted"/>
<name>A0AAD9V477_ACRCE</name>
<gene>
    <name evidence="2" type="ORF">P5673_017102</name>
</gene>
<dbReference type="Proteomes" id="UP001249851">
    <property type="component" value="Unassembled WGS sequence"/>
</dbReference>
<reference evidence="2" key="1">
    <citation type="journal article" date="2023" name="G3 (Bethesda)">
        <title>Whole genome assembly and annotation of the endangered Caribbean coral Acropora cervicornis.</title>
        <authorList>
            <person name="Selwyn J.D."/>
            <person name="Vollmer S.V."/>
        </authorList>
    </citation>
    <scope>NUCLEOTIDE SEQUENCE</scope>
    <source>
        <strain evidence="2">K2</strain>
    </source>
</reference>
<dbReference type="Gene3D" id="3.90.660.10">
    <property type="match status" value="1"/>
</dbReference>
<keyword evidence="3" id="KW-1185">Reference proteome</keyword>
<organism evidence="2 3">
    <name type="scientific">Acropora cervicornis</name>
    <name type="common">Staghorn coral</name>
    <dbReference type="NCBI Taxonomy" id="6130"/>
    <lineage>
        <taxon>Eukaryota</taxon>
        <taxon>Metazoa</taxon>
        <taxon>Cnidaria</taxon>
        <taxon>Anthozoa</taxon>
        <taxon>Hexacorallia</taxon>
        <taxon>Scleractinia</taxon>
        <taxon>Astrocoeniina</taxon>
        <taxon>Acroporidae</taxon>
        <taxon>Acropora</taxon>
    </lineage>
</organism>
<evidence type="ECO:0000313" key="3">
    <source>
        <dbReference type="Proteomes" id="UP001249851"/>
    </source>
</evidence>
<accession>A0AAD9V477</accession>
<dbReference type="SUPFAM" id="SSF51905">
    <property type="entry name" value="FAD/NAD(P)-binding domain"/>
    <property type="match status" value="1"/>
</dbReference>
<dbReference type="GO" id="GO:0016491">
    <property type="term" value="F:oxidoreductase activity"/>
    <property type="evidence" value="ECO:0007669"/>
    <property type="project" value="InterPro"/>
</dbReference>
<dbReference type="AlphaFoldDB" id="A0AAD9V477"/>
<reference evidence="2" key="2">
    <citation type="journal article" date="2023" name="Science">
        <title>Genomic signatures of disease resistance in endangered staghorn corals.</title>
        <authorList>
            <person name="Vollmer S.V."/>
            <person name="Selwyn J.D."/>
            <person name="Despard B.A."/>
            <person name="Roesel C.L."/>
        </authorList>
    </citation>
    <scope>NUCLEOTIDE SEQUENCE</scope>
    <source>
        <strain evidence="2">K2</strain>
    </source>
</reference>
<sequence>MLLATVTGDVALRIEAQDDSKTLDEVMQVLRNMYGDGIPNATGTMNSKWSQNPYVVGSWSDPVVGTDHNAHTYMASRIKNLFFGGEAAHGHWYGFMQGAYYSGLERANQIASLIQRENCEANQGPILSECVISQVPQRNGCGRPSYRP</sequence>
<dbReference type="PANTHER" id="PTHR10742">
    <property type="entry name" value="FLAVIN MONOAMINE OXIDASE"/>
    <property type="match status" value="1"/>
</dbReference>
<dbReference type="PANTHER" id="PTHR10742:SF313">
    <property type="entry name" value="AMINE OXIDASE"/>
    <property type="match status" value="1"/>
</dbReference>
<comment type="caution">
    <text evidence="2">The sequence shown here is derived from an EMBL/GenBank/DDBJ whole genome shotgun (WGS) entry which is preliminary data.</text>
</comment>
<protein>
    <submittedName>
        <fullName evidence="2">Polyamine oxidase 1</fullName>
    </submittedName>
</protein>
<dbReference type="Pfam" id="PF01593">
    <property type="entry name" value="Amino_oxidase"/>
    <property type="match status" value="1"/>
</dbReference>
<dbReference type="SUPFAM" id="SSF54373">
    <property type="entry name" value="FAD-linked reductases, C-terminal domain"/>
    <property type="match status" value="1"/>
</dbReference>
<feature type="domain" description="Amine oxidase" evidence="1">
    <location>
        <begin position="2"/>
        <end position="110"/>
    </location>
</feature>
<dbReference type="InterPro" id="IPR036188">
    <property type="entry name" value="FAD/NAD-bd_sf"/>
</dbReference>
<dbReference type="Gene3D" id="3.50.50.60">
    <property type="entry name" value="FAD/NAD(P)-binding domain"/>
    <property type="match status" value="1"/>
</dbReference>
<dbReference type="InterPro" id="IPR050281">
    <property type="entry name" value="Flavin_monoamine_oxidase"/>
</dbReference>
<dbReference type="EMBL" id="JARQWQ010000037">
    <property type="protein sequence ID" value="KAK2560135.1"/>
    <property type="molecule type" value="Genomic_DNA"/>
</dbReference>
<evidence type="ECO:0000313" key="2">
    <source>
        <dbReference type="EMBL" id="KAK2560135.1"/>
    </source>
</evidence>
<dbReference type="InterPro" id="IPR002937">
    <property type="entry name" value="Amino_oxidase"/>
</dbReference>